<dbReference type="PANTHER" id="PTHR43877">
    <property type="entry name" value="AMINOALKYLPHOSPHONATE N-ACETYLTRANSFERASE-RELATED-RELATED"/>
    <property type="match status" value="1"/>
</dbReference>
<feature type="domain" description="N-acetyltransferase" evidence="3">
    <location>
        <begin position="46"/>
        <end position="212"/>
    </location>
</feature>
<keyword evidence="2" id="KW-0012">Acyltransferase</keyword>
<accession>A0A9D5S9Y1</accession>
<dbReference type="Pfam" id="PF00583">
    <property type="entry name" value="Acetyltransf_1"/>
    <property type="match status" value="1"/>
</dbReference>
<evidence type="ECO:0000256" key="1">
    <source>
        <dbReference type="ARBA" id="ARBA00022679"/>
    </source>
</evidence>
<proteinExistence type="predicted"/>
<dbReference type="Gene3D" id="3.40.630.30">
    <property type="match status" value="1"/>
</dbReference>
<evidence type="ECO:0000256" key="2">
    <source>
        <dbReference type="ARBA" id="ARBA00023315"/>
    </source>
</evidence>
<evidence type="ECO:0000313" key="4">
    <source>
        <dbReference type="EMBL" id="MBE6270467.1"/>
    </source>
</evidence>
<dbReference type="CDD" id="cd04301">
    <property type="entry name" value="NAT_SF"/>
    <property type="match status" value="1"/>
</dbReference>
<sequence length="212" mass="23580">MIEIREATKSQAEEIARLIMTAMTADCCLYFCGEGHGQEDMTAGRAGSRSAEQASLHRSRLLAAFLKMMTMLVEREDSQYSYRNALVAMDEDRVVGTSVSYDGGCLHELRRAFIEAAKEYLGKDHSGMDDETQAGELYLDSLAVLPEYRRRGIARQLLMATKQRANRLGLPCVGLLVDKDNPVGEALYASVGFHYVNDSQWGGHPMKHLVLV</sequence>
<organism evidence="4 5">
    <name type="scientific">Xylanibacter ruminicola</name>
    <name type="common">Prevotella ruminicola</name>
    <dbReference type="NCBI Taxonomy" id="839"/>
    <lineage>
        <taxon>Bacteria</taxon>
        <taxon>Pseudomonadati</taxon>
        <taxon>Bacteroidota</taxon>
        <taxon>Bacteroidia</taxon>
        <taxon>Bacteroidales</taxon>
        <taxon>Prevotellaceae</taxon>
        <taxon>Xylanibacter</taxon>
    </lineage>
</organism>
<comment type="caution">
    <text evidence="4">The sequence shown here is derived from an EMBL/GenBank/DDBJ whole genome shotgun (WGS) entry which is preliminary data.</text>
</comment>
<dbReference type="InterPro" id="IPR000182">
    <property type="entry name" value="GNAT_dom"/>
</dbReference>
<dbReference type="EMBL" id="SUYC01000005">
    <property type="protein sequence ID" value="MBE6270467.1"/>
    <property type="molecule type" value="Genomic_DNA"/>
</dbReference>
<keyword evidence="1" id="KW-0808">Transferase</keyword>
<evidence type="ECO:0000259" key="3">
    <source>
        <dbReference type="PROSITE" id="PS51186"/>
    </source>
</evidence>
<dbReference type="Proteomes" id="UP000806522">
    <property type="component" value="Unassembled WGS sequence"/>
</dbReference>
<gene>
    <name evidence="4" type="ORF">E7101_05885</name>
</gene>
<dbReference type="InterPro" id="IPR050832">
    <property type="entry name" value="Bact_Acetyltransf"/>
</dbReference>
<reference evidence="4" key="1">
    <citation type="submission" date="2019-04" db="EMBL/GenBank/DDBJ databases">
        <title>Evolution of Biomass-Degrading Anaerobic Consortia Revealed by Metagenomics.</title>
        <authorList>
            <person name="Peng X."/>
        </authorList>
    </citation>
    <scope>NUCLEOTIDE SEQUENCE</scope>
    <source>
        <strain evidence="4">SIG140</strain>
    </source>
</reference>
<dbReference type="GO" id="GO:0016747">
    <property type="term" value="F:acyltransferase activity, transferring groups other than amino-acyl groups"/>
    <property type="evidence" value="ECO:0007669"/>
    <property type="project" value="InterPro"/>
</dbReference>
<dbReference type="PROSITE" id="PS51186">
    <property type="entry name" value="GNAT"/>
    <property type="match status" value="1"/>
</dbReference>
<evidence type="ECO:0000313" key="5">
    <source>
        <dbReference type="Proteomes" id="UP000806522"/>
    </source>
</evidence>
<dbReference type="InterPro" id="IPR016181">
    <property type="entry name" value="Acyl_CoA_acyltransferase"/>
</dbReference>
<name>A0A9D5S9Y1_XYLRU</name>
<dbReference type="AlphaFoldDB" id="A0A9D5S9Y1"/>
<dbReference type="SUPFAM" id="SSF55729">
    <property type="entry name" value="Acyl-CoA N-acyltransferases (Nat)"/>
    <property type="match status" value="1"/>
</dbReference>
<protein>
    <submittedName>
        <fullName evidence="4">GNAT family N-acetyltransferase</fullName>
    </submittedName>
</protein>